<dbReference type="SUPFAM" id="SSF52047">
    <property type="entry name" value="RNI-like"/>
    <property type="match status" value="1"/>
</dbReference>
<dbReference type="AlphaFoldDB" id="A0A9P6IWV3"/>
<dbReference type="OrthoDB" id="2371100at2759"/>
<dbReference type="Proteomes" id="UP000749646">
    <property type="component" value="Unassembled WGS sequence"/>
</dbReference>
<gene>
    <name evidence="2" type="ORF">BGZ65_005887</name>
</gene>
<sequence>MDNLRSLCNAVTKANVIHLTVDGTDFKTPALDVVNRSRRYDPILQLASNSRVQSLHLKGFYDFFSRISKSSLVPAPSFRAFCIDSEVSNTQKGQKVFDDFLENCSSLTTLKLKLNNEHSIQATTAKIFKKLPRLESLKIDCGKLSVTASFSHGTIQDMVITIIRIGDLNSDDLEFIQRNRFTRLAIEHTPRETDEEYFTAILSHSPELNLLQIGCQEPITDGDPIVEFVRQYGWSIVFLDAPWIFHDSFAAILDDITGKRDSQLEELNVHLQMLTADGINNLNNIIGQSKGLSVLRLFLVELQDENQVEKVLSLLTRHGRLLFALALYGRSLEQWLPHFALSFPTRQSFPKLESFALGSYSEYDVPPSCIPWITAMISIPPLLPASPQDTSLSLSKSSPPAQSPAQDVLAESQSDIEPETIRQWSSLKRLHLLNLSFQSKDWRTVIKAMDFSKLEVLDIENTNFSHEQLKSLVAYIPDQSFSESTMEYINLTDTNLTKNRGTRALLAGLQKRVPLLRIEGV</sequence>
<feature type="region of interest" description="Disordered" evidence="1">
    <location>
        <begin position="390"/>
        <end position="414"/>
    </location>
</feature>
<protein>
    <recommendedName>
        <fullName evidence="4">RNI-like protein</fullName>
    </recommendedName>
</protein>
<evidence type="ECO:0008006" key="4">
    <source>
        <dbReference type="Google" id="ProtNLM"/>
    </source>
</evidence>
<evidence type="ECO:0000313" key="3">
    <source>
        <dbReference type="Proteomes" id="UP000749646"/>
    </source>
</evidence>
<accession>A0A9P6IWV3</accession>
<reference evidence="2" key="1">
    <citation type="journal article" date="2020" name="Fungal Divers.">
        <title>Resolving the Mortierellaceae phylogeny through synthesis of multi-gene phylogenetics and phylogenomics.</title>
        <authorList>
            <person name="Vandepol N."/>
            <person name="Liber J."/>
            <person name="Desiro A."/>
            <person name="Na H."/>
            <person name="Kennedy M."/>
            <person name="Barry K."/>
            <person name="Grigoriev I.V."/>
            <person name="Miller A.N."/>
            <person name="O'Donnell K."/>
            <person name="Stajich J.E."/>
            <person name="Bonito G."/>
        </authorList>
    </citation>
    <scope>NUCLEOTIDE SEQUENCE</scope>
    <source>
        <strain evidence="2">MES-2147</strain>
    </source>
</reference>
<name>A0A9P6IWV3_9FUNG</name>
<evidence type="ECO:0000256" key="1">
    <source>
        <dbReference type="SAM" id="MobiDB-lite"/>
    </source>
</evidence>
<organism evidence="2 3">
    <name type="scientific">Modicella reniformis</name>
    <dbReference type="NCBI Taxonomy" id="1440133"/>
    <lineage>
        <taxon>Eukaryota</taxon>
        <taxon>Fungi</taxon>
        <taxon>Fungi incertae sedis</taxon>
        <taxon>Mucoromycota</taxon>
        <taxon>Mortierellomycotina</taxon>
        <taxon>Mortierellomycetes</taxon>
        <taxon>Mortierellales</taxon>
        <taxon>Mortierellaceae</taxon>
        <taxon>Modicella</taxon>
    </lineage>
</organism>
<feature type="compositionally biased region" description="Low complexity" evidence="1">
    <location>
        <begin position="390"/>
        <end position="407"/>
    </location>
</feature>
<dbReference type="InterPro" id="IPR032675">
    <property type="entry name" value="LRR_dom_sf"/>
</dbReference>
<dbReference type="EMBL" id="JAAAHW010007072">
    <property type="protein sequence ID" value="KAF9951536.1"/>
    <property type="molecule type" value="Genomic_DNA"/>
</dbReference>
<keyword evidence="3" id="KW-1185">Reference proteome</keyword>
<evidence type="ECO:0000313" key="2">
    <source>
        <dbReference type="EMBL" id="KAF9951536.1"/>
    </source>
</evidence>
<dbReference type="Gene3D" id="3.80.10.10">
    <property type="entry name" value="Ribonuclease Inhibitor"/>
    <property type="match status" value="2"/>
</dbReference>
<comment type="caution">
    <text evidence="2">The sequence shown here is derived from an EMBL/GenBank/DDBJ whole genome shotgun (WGS) entry which is preliminary data.</text>
</comment>
<proteinExistence type="predicted"/>